<dbReference type="InterPro" id="IPR018062">
    <property type="entry name" value="HTH_AraC-typ_CS"/>
</dbReference>
<dbReference type="PANTHER" id="PTHR46796">
    <property type="entry name" value="HTH-TYPE TRANSCRIPTIONAL ACTIVATOR RHAS-RELATED"/>
    <property type="match status" value="1"/>
</dbReference>
<dbReference type="RefSeq" id="WP_344910988.1">
    <property type="nucleotide sequence ID" value="NZ_BAAAYO010000010.1"/>
</dbReference>
<dbReference type="PANTHER" id="PTHR46796:SF13">
    <property type="entry name" value="HTH-TYPE TRANSCRIPTIONAL ACTIVATOR RHAS"/>
    <property type="match status" value="1"/>
</dbReference>
<comment type="caution">
    <text evidence="7">The sequence shown here is derived from an EMBL/GenBank/DDBJ whole genome shotgun (WGS) entry which is preliminary data.</text>
</comment>
<dbReference type="SUPFAM" id="SSF51215">
    <property type="entry name" value="Regulatory protein AraC"/>
    <property type="match status" value="1"/>
</dbReference>
<reference evidence="7 8" key="1">
    <citation type="submission" date="2024-09" db="EMBL/GenBank/DDBJ databases">
        <authorList>
            <person name="Sun Q."/>
            <person name="Mori K."/>
        </authorList>
    </citation>
    <scope>NUCLEOTIDE SEQUENCE [LARGE SCALE GENOMIC DNA]</scope>
    <source>
        <strain evidence="7 8">JCM 12520</strain>
    </source>
</reference>
<dbReference type="InterPro" id="IPR009057">
    <property type="entry name" value="Homeodomain-like_sf"/>
</dbReference>
<evidence type="ECO:0000313" key="8">
    <source>
        <dbReference type="Proteomes" id="UP001589619"/>
    </source>
</evidence>
<dbReference type="InterPro" id="IPR050204">
    <property type="entry name" value="AraC_XylS_family_regulators"/>
</dbReference>
<evidence type="ECO:0000259" key="6">
    <source>
        <dbReference type="PROSITE" id="PS01124"/>
    </source>
</evidence>
<keyword evidence="1" id="KW-0963">Cytoplasm</keyword>
<dbReference type="PROSITE" id="PS01124">
    <property type="entry name" value="HTH_ARAC_FAMILY_2"/>
    <property type="match status" value="1"/>
</dbReference>
<name>A0ABV5VVA7_9BACL</name>
<keyword evidence="2" id="KW-0805">Transcription regulation</keyword>
<dbReference type="InterPro" id="IPR018060">
    <property type="entry name" value="HTH_AraC"/>
</dbReference>
<dbReference type="SUPFAM" id="SSF46689">
    <property type="entry name" value="Homeodomain-like"/>
    <property type="match status" value="2"/>
</dbReference>
<keyword evidence="5" id="KW-0804">Transcription</keyword>
<protein>
    <submittedName>
        <fullName evidence="7">Helix-turn-helix domain-containing protein</fullName>
    </submittedName>
</protein>
<keyword evidence="8" id="KW-1185">Reference proteome</keyword>
<keyword evidence="4" id="KW-0010">Activator</keyword>
<dbReference type="SMART" id="SM00342">
    <property type="entry name" value="HTH_ARAC"/>
    <property type="match status" value="1"/>
</dbReference>
<sequence length="262" mass="30087">MHTEAIDTIQIEVISHYYSKERSSFNFAQETYAEWALLACEEGKFHFQVAEQSGEVRAGEAVLCPPGEALHRRALTTLAFHFATFRLRAFQKGEAVDFPYRGKLSFQNSVRSLSTLASLRESMGLVSPRYTEHLIADLLYQYIGEVAVRHKERQPRDPAIREALRCIRDHAFDHVSMQLAASRAGLSQSQFTRKFQKEMGISPVKYLTQLRLQKAKLLLTETDDSLETIAERCGYQNAFYLSRVFSKEIRLSPSQYRSTHRV</sequence>
<evidence type="ECO:0000256" key="5">
    <source>
        <dbReference type="ARBA" id="ARBA00023163"/>
    </source>
</evidence>
<evidence type="ECO:0000256" key="3">
    <source>
        <dbReference type="ARBA" id="ARBA00023125"/>
    </source>
</evidence>
<dbReference type="Pfam" id="PF12833">
    <property type="entry name" value="HTH_18"/>
    <property type="match status" value="1"/>
</dbReference>
<organism evidence="7 8">
    <name type="scientific">Paenibacillus hodogayensis</name>
    <dbReference type="NCBI Taxonomy" id="279208"/>
    <lineage>
        <taxon>Bacteria</taxon>
        <taxon>Bacillati</taxon>
        <taxon>Bacillota</taxon>
        <taxon>Bacilli</taxon>
        <taxon>Bacillales</taxon>
        <taxon>Paenibacillaceae</taxon>
        <taxon>Paenibacillus</taxon>
    </lineage>
</organism>
<evidence type="ECO:0000256" key="2">
    <source>
        <dbReference type="ARBA" id="ARBA00023015"/>
    </source>
</evidence>
<dbReference type="Proteomes" id="UP001589619">
    <property type="component" value="Unassembled WGS sequence"/>
</dbReference>
<accession>A0ABV5VVA7</accession>
<gene>
    <name evidence="7" type="ORF">ACFFNY_11525</name>
</gene>
<proteinExistence type="predicted"/>
<evidence type="ECO:0000256" key="4">
    <source>
        <dbReference type="ARBA" id="ARBA00023159"/>
    </source>
</evidence>
<keyword evidence="3" id="KW-0238">DNA-binding</keyword>
<dbReference type="Gene3D" id="1.10.10.60">
    <property type="entry name" value="Homeodomain-like"/>
    <property type="match status" value="2"/>
</dbReference>
<dbReference type="PROSITE" id="PS00041">
    <property type="entry name" value="HTH_ARAC_FAMILY_1"/>
    <property type="match status" value="1"/>
</dbReference>
<evidence type="ECO:0000256" key="1">
    <source>
        <dbReference type="ARBA" id="ARBA00022490"/>
    </source>
</evidence>
<evidence type="ECO:0000313" key="7">
    <source>
        <dbReference type="EMBL" id="MFB9752186.1"/>
    </source>
</evidence>
<dbReference type="EMBL" id="JBHMAG010000009">
    <property type="protein sequence ID" value="MFB9752186.1"/>
    <property type="molecule type" value="Genomic_DNA"/>
</dbReference>
<feature type="domain" description="HTH araC/xylS-type" evidence="6">
    <location>
        <begin position="161"/>
        <end position="259"/>
    </location>
</feature>
<dbReference type="InterPro" id="IPR037923">
    <property type="entry name" value="HTH-like"/>
</dbReference>